<dbReference type="RefSeq" id="WP_137540979.1">
    <property type="nucleotide sequence ID" value="NZ_BGCO01000203.1"/>
</dbReference>
<organism evidence="4 5">
    <name type="scientific">Escherichia coli</name>
    <dbReference type="NCBI Taxonomy" id="562"/>
    <lineage>
        <taxon>Bacteria</taxon>
        <taxon>Pseudomonadati</taxon>
        <taxon>Pseudomonadota</taxon>
        <taxon>Gammaproteobacteria</taxon>
        <taxon>Enterobacterales</taxon>
        <taxon>Enterobacteriaceae</taxon>
        <taxon>Escherichia</taxon>
    </lineage>
</organism>
<protein>
    <submittedName>
        <fullName evidence="4">DUF4875 domain-containing protein</fullName>
    </submittedName>
</protein>
<proteinExistence type="predicted"/>
<accession>A0A7L7EL59</accession>
<evidence type="ECO:0000256" key="3">
    <source>
        <dbReference type="ARBA" id="ARBA00022833"/>
    </source>
</evidence>
<sequence>MLHWVCTKCQSKNSTKESVCPACGTSFWSTQKKERRGCLLLVVMFFVVFWVIGQLSGNESDSQVNNIPSKDHISDELALSGVDKAKPYSFVRYDDISYAGRKRFKVFIVSPESQDLESRASTAMAAAIEWQKEKRADFVSVLLLPTENSEGSYRLAMVDYSPDGCGTGAVCDNKKWTILSSDVILTKSQLQSISLWNEYKKKFAGNNEILDLKEEKKLKQFISKQLNIPVKDVFTPDIFPLKKIED</sequence>
<gene>
    <name evidence="4" type="ORF">HVW43_24715</name>
</gene>
<dbReference type="InterPro" id="IPR001876">
    <property type="entry name" value="Znf_RanBP2"/>
</dbReference>
<evidence type="ECO:0000256" key="2">
    <source>
        <dbReference type="ARBA" id="ARBA00022771"/>
    </source>
</evidence>
<name>A0A7L7EL59_ECOLX</name>
<dbReference type="GO" id="GO:0008270">
    <property type="term" value="F:zinc ion binding"/>
    <property type="evidence" value="ECO:0007669"/>
    <property type="project" value="UniProtKB-KW"/>
</dbReference>
<keyword evidence="3" id="KW-0862">Zinc</keyword>
<dbReference type="Gene3D" id="3.10.310.90">
    <property type="match status" value="1"/>
</dbReference>
<dbReference type="InterPro" id="IPR032383">
    <property type="entry name" value="DUF4875"/>
</dbReference>
<evidence type="ECO:0000256" key="1">
    <source>
        <dbReference type="ARBA" id="ARBA00022723"/>
    </source>
</evidence>
<keyword evidence="1" id="KW-0479">Metal-binding</keyword>
<keyword evidence="2" id="KW-0863">Zinc-finger</keyword>
<dbReference type="PROSITE" id="PS01358">
    <property type="entry name" value="ZF_RANBP2_1"/>
    <property type="match status" value="1"/>
</dbReference>
<evidence type="ECO:0000313" key="4">
    <source>
        <dbReference type="EMBL" id="QMO43298.1"/>
    </source>
</evidence>
<dbReference type="Pfam" id="PF16175">
    <property type="entry name" value="DUF4875"/>
    <property type="match status" value="1"/>
</dbReference>
<evidence type="ECO:0000313" key="5">
    <source>
        <dbReference type="Proteomes" id="UP000514754"/>
    </source>
</evidence>
<dbReference type="Proteomes" id="UP000514754">
    <property type="component" value="Chromosome"/>
</dbReference>
<reference evidence="4 5" key="1">
    <citation type="submission" date="2020-06" db="EMBL/GenBank/DDBJ databases">
        <title>REHAB project genomes.</title>
        <authorList>
            <person name="Shaw L.P."/>
        </authorList>
    </citation>
    <scope>NUCLEOTIDE SEQUENCE [LARGE SCALE GENOMIC DNA]</scope>
    <source>
        <strain evidence="4 5">RHB10-C12</strain>
    </source>
</reference>
<dbReference type="EMBL" id="CP057906">
    <property type="protein sequence ID" value="QMO43298.1"/>
    <property type="molecule type" value="Genomic_DNA"/>
</dbReference>
<dbReference type="AlphaFoldDB" id="A0A7L7EL59"/>